<dbReference type="Proteomes" id="UP000028524">
    <property type="component" value="Unassembled WGS sequence"/>
</dbReference>
<dbReference type="SUPFAM" id="SSF110857">
    <property type="entry name" value="Gamma-glutamyl cyclotransferase-like"/>
    <property type="match status" value="1"/>
</dbReference>
<evidence type="ECO:0000256" key="2">
    <source>
        <dbReference type="ARBA" id="ARBA00022679"/>
    </source>
</evidence>
<comment type="similarity">
    <text evidence="1">Belongs to the gamma-glutamylcyclotransferase family.</text>
</comment>
<dbReference type="InterPro" id="IPR036568">
    <property type="entry name" value="GGCT-like_sf"/>
</dbReference>
<dbReference type="GO" id="GO:0016740">
    <property type="term" value="F:transferase activity"/>
    <property type="evidence" value="ECO:0007669"/>
    <property type="project" value="UniProtKB-KW"/>
</dbReference>
<evidence type="ECO:0000313" key="5">
    <source>
        <dbReference type="EMBL" id="KFA67282.1"/>
    </source>
</evidence>
<keyword evidence="6" id="KW-1185">Reference proteome</keyword>
<dbReference type="OMA" id="LTANDIW"/>
<proteinExistence type="inferred from homology"/>
<dbReference type="InterPro" id="IPR009288">
    <property type="entry name" value="AIG2-like_dom"/>
</dbReference>
<evidence type="ECO:0000259" key="4">
    <source>
        <dbReference type="Pfam" id="PF06094"/>
    </source>
</evidence>
<reference evidence="5 6" key="1">
    <citation type="journal article" date="2014" name="BMC Genomics">
        <title>Comparative genome sequencing reveals chemotype-specific gene clusters in the toxigenic black mold Stachybotrys.</title>
        <authorList>
            <person name="Semeiks J."/>
            <person name="Borek D."/>
            <person name="Otwinowski Z."/>
            <person name="Grishin N.V."/>
        </authorList>
    </citation>
    <scope>NUCLEOTIDE SEQUENCE [LARGE SCALE GENOMIC DNA]</scope>
    <source>
        <strain evidence="5 6">IBT 40285</strain>
    </source>
</reference>
<dbReference type="EMBL" id="KL660211">
    <property type="protein sequence ID" value="KFA67282.1"/>
    <property type="molecule type" value="Genomic_DNA"/>
</dbReference>
<gene>
    <name evidence="5" type="ORF">S40285_08840</name>
</gene>
<dbReference type="InParanoid" id="A0A084QTJ7"/>
<dbReference type="OrthoDB" id="1044435at2759"/>
<evidence type="ECO:0000256" key="3">
    <source>
        <dbReference type="ARBA" id="ARBA00030602"/>
    </source>
</evidence>
<dbReference type="Pfam" id="PF06094">
    <property type="entry name" value="GGACT"/>
    <property type="match status" value="1"/>
</dbReference>
<dbReference type="PANTHER" id="PTHR31544:SF2">
    <property type="entry name" value="AIG2-LIKE PROTEIN D"/>
    <property type="match status" value="1"/>
</dbReference>
<sequence length="164" mass="18543">MVPEIFFSACYDSVDVSSEISKLYTFQPAVLHGYCRRKRRYADSPGITEDLGHQVAGVFVTGLTDDIMIKLDYFEGREYHRRQVRVKLAAKVGNAAGSGNLGGETRAAEVYVFNDKRDLEQEEWDFKQFLNDRLLIWTKPGYVQGRCDPDTPAEVIEGISSVHS</sequence>
<dbReference type="Gene3D" id="3.10.490.10">
    <property type="entry name" value="Gamma-glutamyl cyclotransferase-like"/>
    <property type="match status" value="1"/>
</dbReference>
<name>A0A084QTJ7_STAC4</name>
<evidence type="ECO:0000313" key="6">
    <source>
        <dbReference type="Proteomes" id="UP000028524"/>
    </source>
</evidence>
<accession>A0A084QTJ7</accession>
<protein>
    <recommendedName>
        <fullName evidence="3">Putative gamma-glutamylcyclotransferase</fullName>
    </recommendedName>
</protein>
<dbReference type="InterPro" id="IPR013024">
    <property type="entry name" value="GGCT-like"/>
</dbReference>
<organism evidence="5 6">
    <name type="scientific">Stachybotrys chlorohalonatus (strain IBT 40285)</name>
    <dbReference type="NCBI Taxonomy" id="1283841"/>
    <lineage>
        <taxon>Eukaryota</taxon>
        <taxon>Fungi</taxon>
        <taxon>Dikarya</taxon>
        <taxon>Ascomycota</taxon>
        <taxon>Pezizomycotina</taxon>
        <taxon>Sordariomycetes</taxon>
        <taxon>Hypocreomycetidae</taxon>
        <taxon>Hypocreales</taxon>
        <taxon>Stachybotryaceae</taxon>
        <taxon>Stachybotrys</taxon>
    </lineage>
</organism>
<dbReference type="AlphaFoldDB" id="A0A084QTJ7"/>
<keyword evidence="2" id="KW-0808">Transferase</keyword>
<dbReference type="HOGENOM" id="CLU_093936_1_2_1"/>
<dbReference type="CDD" id="cd06661">
    <property type="entry name" value="GGCT_like"/>
    <property type="match status" value="1"/>
</dbReference>
<dbReference type="PANTHER" id="PTHR31544">
    <property type="entry name" value="AIG2-LIKE PROTEIN D"/>
    <property type="match status" value="1"/>
</dbReference>
<evidence type="ECO:0000256" key="1">
    <source>
        <dbReference type="ARBA" id="ARBA00008861"/>
    </source>
</evidence>
<feature type="domain" description="Gamma-glutamylcyclotransferase AIG2-like" evidence="4">
    <location>
        <begin position="25"/>
        <end position="125"/>
    </location>
</feature>
<dbReference type="InterPro" id="IPR045038">
    <property type="entry name" value="AIG2-like"/>
</dbReference>